<feature type="domain" description="PD-(D/E)XK endonuclease-like" evidence="4">
    <location>
        <begin position="21"/>
        <end position="253"/>
    </location>
</feature>
<dbReference type="GO" id="GO:0004386">
    <property type="term" value="F:helicase activity"/>
    <property type="evidence" value="ECO:0007669"/>
    <property type="project" value="UniProtKB-KW"/>
</dbReference>
<proteinExistence type="predicted"/>
<organism evidence="5 6">
    <name type="scientific">Pseudocalidococcus azoricus BACA0444</name>
    <dbReference type="NCBI Taxonomy" id="2918990"/>
    <lineage>
        <taxon>Bacteria</taxon>
        <taxon>Bacillati</taxon>
        <taxon>Cyanobacteriota</taxon>
        <taxon>Cyanophyceae</taxon>
        <taxon>Acaryochloridales</taxon>
        <taxon>Thermosynechococcaceae</taxon>
        <taxon>Pseudocalidococcus</taxon>
        <taxon>Pseudocalidococcus azoricus</taxon>
    </lineage>
</organism>
<keyword evidence="6" id="KW-1185">Reference proteome</keyword>
<dbReference type="InterPro" id="IPR038726">
    <property type="entry name" value="PDDEXK_AddAB-type"/>
</dbReference>
<keyword evidence="1" id="KW-0227">DNA damage</keyword>
<evidence type="ECO:0000313" key="5">
    <source>
        <dbReference type="EMBL" id="MDS3859181.1"/>
    </source>
</evidence>
<evidence type="ECO:0000313" key="6">
    <source>
        <dbReference type="Proteomes" id="UP001268256"/>
    </source>
</evidence>
<dbReference type="EMBL" id="JAVMIP010000001">
    <property type="protein sequence ID" value="MDS3859181.1"/>
    <property type="molecule type" value="Genomic_DNA"/>
</dbReference>
<evidence type="ECO:0000256" key="2">
    <source>
        <dbReference type="ARBA" id="ARBA00022806"/>
    </source>
</evidence>
<sequence>MPLLDEPLTTDPLVETPGLSLTQSSLQALAHCPRKFQYLYLDQLGLPNFQAKATANLGVDLPQDLGTWFHRLLQQRELGLDITPLLQGNEPLPSWYEAFQAAPPPMILGQRDSEHRRQVILGPVTLVGIYDLVIWGKSQAQILDWKTYQRPQTPQYLQHHWQTRLYPYLLAATTDYPPESIVMTYWFALGDDGQHSLSFRYSQALHRQTQQRLEQFVQRLEAWLLAYDQGNPLPQVDPLQGRCPSCEFAYRCHRQVPADPTDTGFEPEILLQSVQSYPEISLSLWDDGTVD</sequence>
<keyword evidence="2" id="KW-0347">Helicase</keyword>
<name>A0AAE4JUM7_9CYAN</name>
<dbReference type="Proteomes" id="UP001268256">
    <property type="component" value="Unassembled WGS sequence"/>
</dbReference>
<comment type="caution">
    <text evidence="5">The sequence shown here is derived from an EMBL/GenBank/DDBJ whole genome shotgun (WGS) entry which is preliminary data.</text>
</comment>
<accession>A0AAE4JUM7</accession>
<keyword evidence="2" id="KW-0067">ATP-binding</keyword>
<dbReference type="InterPro" id="IPR011604">
    <property type="entry name" value="PDDEXK-like_dom_sf"/>
</dbReference>
<evidence type="ECO:0000256" key="3">
    <source>
        <dbReference type="ARBA" id="ARBA00023204"/>
    </source>
</evidence>
<dbReference type="AlphaFoldDB" id="A0AAE4JUM7"/>
<gene>
    <name evidence="5" type="ORF">RIF25_00030</name>
</gene>
<reference evidence="6" key="1">
    <citation type="submission" date="2023-07" db="EMBL/GenBank/DDBJ databases">
        <authorList>
            <person name="Luz R."/>
            <person name="Cordeiro R."/>
            <person name="Fonseca A."/>
            <person name="Goncalves V."/>
        </authorList>
    </citation>
    <scope>NUCLEOTIDE SEQUENCE [LARGE SCALE GENOMIC DNA]</scope>
    <source>
        <strain evidence="6">BACA0444</strain>
    </source>
</reference>
<dbReference type="Gene3D" id="3.90.320.10">
    <property type="match status" value="1"/>
</dbReference>
<keyword evidence="2" id="KW-0378">Hydrolase</keyword>
<keyword evidence="3" id="KW-0234">DNA repair</keyword>
<evidence type="ECO:0000256" key="1">
    <source>
        <dbReference type="ARBA" id="ARBA00022763"/>
    </source>
</evidence>
<protein>
    <submittedName>
        <fullName evidence="5">PD-(D/E)XK nuclease family protein</fullName>
    </submittedName>
</protein>
<evidence type="ECO:0000259" key="4">
    <source>
        <dbReference type="Pfam" id="PF12705"/>
    </source>
</evidence>
<dbReference type="Pfam" id="PF12705">
    <property type="entry name" value="PDDEXK_1"/>
    <property type="match status" value="1"/>
</dbReference>
<dbReference type="RefSeq" id="WP_322876521.1">
    <property type="nucleotide sequence ID" value="NZ_JAVMIP010000001.1"/>
</dbReference>
<dbReference type="GO" id="GO:0006281">
    <property type="term" value="P:DNA repair"/>
    <property type="evidence" value="ECO:0007669"/>
    <property type="project" value="UniProtKB-KW"/>
</dbReference>
<keyword evidence="2" id="KW-0547">Nucleotide-binding</keyword>